<evidence type="ECO:0000259" key="21">
    <source>
        <dbReference type="Pfam" id="PF02790"/>
    </source>
</evidence>
<evidence type="ECO:0000256" key="6">
    <source>
        <dbReference type="ARBA" id="ARBA00022660"/>
    </source>
</evidence>
<reference evidence="22" key="1">
    <citation type="submission" date="2023-09" db="EMBL/GenBank/DDBJ databases">
        <title>The complete mitochondrial genome of Cyanopterus ninghais.</title>
        <authorList>
            <person name="Wang S."/>
            <person name="Wei K."/>
        </authorList>
    </citation>
    <scope>NUCLEOTIDE SEQUENCE</scope>
</reference>
<evidence type="ECO:0000256" key="13">
    <source>
        <dbReference type="ARBA" id="ARBA00022989"/>
    </source>
</evidence>
<evidence type="ECO:0000256" key="10">
    <source>
        <dbReference type="ARBA" id="ARBA00022842"/>
    </source>
</evidence>
<keyword evidence="16 18" id="KW-0472">Membrane</keyword>
<keyword evidence="9 18" id="KW-0999">Mitochondrion inner membrane</keyword>
<evidence type="ECO:0000256" key="18">
    <source>
        <dbReference type="RuleBase" id="RU000457"/>
    </source>
</evidence>
<evidence type="ECO:0000256" key="3">
    <source>
        <dbReference type="ARBA" id="ARBA00011164"/>
    </source>
</evidence>
<evidence type="ECO:0000256" key="1">
    <source>
        <dbReference type="ARBA" id="ARBA00004448"/>
    </source>
</evidence>
<comment type="similarity">
    <text evidence="2 18">Belongs to the cytochrome c oxidase subunit 2 family.</text>
</comment>
<evidence type="ECO:0000256" key="2">
    <source>
        <dbReference type="ARBA" id="ARBA00007866"/>
    </source>
</evidence>
<dbReference type="InterPro" id="IPR001505">
    <property type="entry name" value="Copper_CuA"/>
</dbReference>
<comment type="cofactor">
    <cofactor evidence="18">
        <name>Cu cation</name>
        <dbReference type="ChEBI" id="CHEBI:23378"/>
    </cofactor>
    <text evidence="18">Binds a copper A center.</text>
</comment>
<keyword evidence="14 18" id="KW-0186">Copper</keyword>
<comment type="subunit">
    <text evidence="3">Component of the cytochrome c oxidase (complex IV, CIV), a multisubunit enzyme composed of a catalytic core of 3 subunits and several supernumerary subunits. The complex exists as a monomer or a dimer and forms supercomplexes (SCs) in the inner mitochondrial membrane with ubiquinol-cytochrome c oxidoreductase (cytochrome b-c1 complex, complex III, CIII).</text>
</comment>
<dbReference type="GO" id="GO:0004129">
    <property type="term" value="F:cytochrome-c oxidase activity"/>
    <property type="evidence" value="ECO:0007669"/>
    <property type="project" value="UniProtKB-EC"/>
</dbReference>
<keyword evidence="10" id="KW-0460">Magnesium</keyword>
<evidence type="ECO:0000313" key="22">
    <source>
        <dbReference type="EMBL" id="WNV65524.1"/>
    </source>
</evidence>
<dbReference type="GO" id="GO:0005507">
    <property type="term" value="F:copper ion binding"/>
    <property type="evidence" value="ECO:0007669"/>
    <property type="project" value="InterPro"/>
</dbReference>
<feature type="transmembrane region" description="Helical" evidence="19">
    <location>
        <begin position="63"/>
        <end position="87"/>
    </location>
</feature>
<dbReference type="GO" id="GO:0005743">
    <property type="term" value="C:mitochondrial inner membrane"/>
    <property type="evidence" value="ECO:0007669"/>
    <property type="project" value="UniProtKB-SubCell"/>
</dbReference>
<keyword evidence="11" id="KW-1278">Translocase</keyword>
<feature type="domain" description="Cytochrome oxidase subunit II transmembrane region profile" evidence="21">
    <location>
        <begin position="4"/>
        <end position="83"/>
    </location>
</feature>
<evidence type="ECO:0000256" key="11">
    <source>
        <dbReference type="ARBA" id="ARBA00022967"/>
    </source>
</evidence>
<organism evidence="22">
    <name type="scientific">Cyanopterus ninghais</name>
    <dbReference type="NCBI Taxonomy" id="3079913"/>
    <lineage>
        <taxon>Eukaryota</taxon>
        <taxon>Metazoa</taxon>
        <taxon>Ecdysozoa</taxon>
        <taxon>Arthropoda</taxon>
        <taxon>Hexapoda</taxon>
        <taxon>Insecta</taxon>
        <taxon>Pterygota</taxon>
        <taxon>Neoptera</taxon>
        <taxon>Endopterygota</taxon>
        <taxon>Hymenoptera</taxon>
        <taxon>Apocrita</taxon>
        <taxon>Ichneumonoidea</taxon>
        <taxon>Braconidae</taxon>
        <taxon>Braconinae</taxon>
        <taxon>Cyanopterus</taxon>
    </lineage>
</organism>
<evidence type="ECO:0000256" key="15">
    <source>
        <dbReference type="ARBA" id="ARBA00023128"/>
    </source>
</evidence>
<evidence type="ECO:0000256" key="7">
    <source>
        <dbReference type="ARBA" id="ARBA00022692"/>
    </source>
</evidence>
<keyword evidence="13 19" id="KW-1133">Transmembrane helix</keyword>
<dbReference type="InterPro" id="IPR045187">
    <property type="entry name" value="CcO_II"/>
</dbReference>
<comment type="catalytic activity">
    <reaction evidence="17">
        <text>4 Fe(II)-[cytochrome c] + O2 + 8 H(+)(in) = 4 Fe(III)-[cytochrome c] + 2 H2O + 4 H(+)(out)</text>
        <dbReference type="Rhea" id="RHEA:11436"/>
        <dbReference type="Rhea" id="RHEA-COMP:10350"/>
        <dbReference type="Rhea" id="RHEA-COMP:14399"/>
        <dbReference type="ChEBI" id="CHEBI:15377"/>
        <dbReference type="ChEBI" id="CHEBI:15378"/>
        <dbReference type="ChEBI" id="CHEBI:15379"/>
        <dbReference type="ChEBI" id="CHEBI:29033"/>
        <dbReference type="ChEBI" id="CHEBI:29034"/>
        <dbReference type="EC" id="7.1.1.9"/>
    </reaction>
    <physiologicalReaction direction="left-to-right" evidence="17">
        <dbReference type="Rhea" id="RHEA:11437"/>
    </physiologicalReaction>
</comment>
<keyword evidence="8 18" id="KW-0479">Metal-binding</keyword>
<dbReference type="InterPro" id="IPR011759">
    <property type="entry name" value="Cyt_c_oxidase_su2_TM_dom"/>
</dbReference>
<dbReference type="PANTHER" id="PTHR22888">
    <property type="entry name" value="CYTOCHROME C OXIDASE, SUBUNIT II"/>
    <property type="match status" value="1"/>
</dbReference>
<dbReference type="EMBL" id="OR525636">
    <property type="protein sequence ID" value="WNV65524.1"/>
    <property type="molecule type" value="Genomic_DNA"/>
</dbReference>
<keyword evidence="12 18" id="KW-0249">Electron transport</keyword>
<dbReference type="GO" id="GO:0016491">
    <property type="term" value="F:oxidoreductase activity"/>
    <property type="evidence" value="ECO:0007669"/>
    <property type="project" value="InterPro"/>
</dbReference>
<feature type="transmembrane region" description="Helical" evidence="19">
    <location>
        <begin position="21"/>
        <end position="43"/>
    </location>
</feature>
<dbReference type="FunFam" id="2.60.40.420:FF:000001">
    <property type="entry name" value="Cytochrome c oxidase subunit 2"/>
    <property type="match status" value="1"/>
</dbReference>
<keyword evidence="15 18" id="KW-0496">Mitochondrion</keyword>
<accession>A0AA96Q9P5</accession>
<evidence type="ECO:0000256" key="9">
    <source>
        <dbReference type="ARBA" id="ARBA00022792"/>
    </source>
</evidence>
<proteinExistence type="inferred from homology"/>
<evidence type="ECO:0000256" key="5">
    <source>
        <dbReference type="ARBA" id="ARBA00022448"/>
    </source>
</evidence>
<dbReference type="Pfam" id="PF02790">
    <property type="entry name" value="COX2_TM"/>
    <property type="match status" value="1"/>
</dbReference>
<dbReference type="InterPro" id="IPR008972">
    <property type="entry name" value="Cupredoxin"/>
</dbReference>
<comment type="function">
    <text evidence="18">Component of the cytochrome c oxidase, the last enzyme in the mitochondrial electron transport chain which drives oxidative phosphorylation. The respiratory chain contains 3 multisubunit complexes succinate dehydrogenase (complex II, CII), ubiquinol-cytochrome c oxidoreductase (cytochrome b-c1 complex, complex III, CIII) and cytochrome c oxidase (complex IV, CIV), that cooperate to transfer electrons derived from NADH and succinate to molecular oxygen, creating an electrochemical gradient over the inner membrane that drives transmembrane transport and the ATP synthase. Cytochrome c oxidase is the component of the respiratory chain that catalyzes the reduction of oxygen to water. Electrons originating from reduced cytochrome c in the intermembrane space (IMS) are transferred via the dinuclear copper A center (CU(A)) of subunit 2 and heme A of subunit 1 to the active site in subunit 1, a binuclear center (BNC) formed by heme A3 and copper B (CU(B)). The BNC reduces molecular oxygen to 2 water molecules using 4 electrons from cytochrome c in the IMS and 4 protons from the mitochondrial matrix.</text>
</comment>
<evidence type="ECO:0000256" key="8">
    <source>
        <dbReference type="ARBA" id="ARBA00022723"/>
    </source>
</evidence>
<dbReference type="InterPro" id="IPR036257">
    <property type="entry name" value="Cyt_c_oxidase_su2_TM_sf"/>
</dbReference>
<dbReference type="Pfam" id="PF00116">
    <property type="entry name" value="COX2"/>
    <property type="match status" value="1"/>
</dbReference>
<dbReference type="Gene3D" id="2.60.40.420">
    <property type="entry name" value="Cupredoxins - blue copper proteins"/>
    <property type="match status" value="1"/>
</dbReference>
<evidence type="ECO:0000256" key="19">
    <source>
        <dbReference type="SAM" id="Phobius"/>
    </source>
</evidence>
<keyword evidence="5 18" id="KW-0813">Transport</keyword>
<evidence type="ECO:0000256" key="17">
    <source>
        <dbReference type="ARBA" id="ARBA00049512"/>
    </source>
</evidence>
<evidence type="ECO:0000256" key="12">
    <source>
        <dbReference type="ARBA" id="ARBA00022982"/>
    </source>
</evidence>
<dbReference type="CDD" id="cd13912">
    <property type="entry name" value="CcO_II_C"/>
    <property type="match status" value="1"/>
</dbReference>
<dbReference type="NCBIfam" id="TIGR02866">
    <property type="entry name" value="CoxB"/>
    <property type="match status" value="1"/>
</dbReference>
<comment type="subcellular location">
    <subcellularLocation>
        <location evidence="1 18">Mitochondrion inner membrane</location>
        <topology evidence="1 18">Multi-pass membrane protein</topology>
    </subcellularLocation>
</comment>
<name>A0AA96Q9P5_9HYME</name>
<evidence type="ECO:0000256" key="14">
    <source>
        <dbReference type="ARBA" id="ARBA00023008"/>
    </source>
</evidence>
<dbReference type="InterPro" id="IPR002429">
    <property type="entry name" value="CcO_II-like_C"/>
</dbReference>
<dbReference type="InterPro" id="IPR034210">
    <property type="entry name" value="CcO_II_C"/>
</dbReference>
<dbReference type="InterPro" id="IPR014222">
    <property type="entry name" value="Cyt_c_oxidase_su2"/>
</dbReference>
<geneLocation type="mitochondrion" evidence="22"/>
<dbReference type="PRINTS" id="PR01166">
    <property type="entry name" value="CYCOXIDASEII"/>
</dbReference>
<sequence length="225" mass="26839">MFNWFYINFQDFGSKIKMLMIEFHDLALVILLMIMVFILYMILMFMKNDFVNKMILHNQMIEIIWTLIPMVILMFMVLPSLKILYLIEEVINPYMTLKILGHQWYWSYEYSDFKDIEFDSFMLNDLDNKSNFRLLDVDNRLVIPYKINVRGLISSLDVIHSWALPSMGVKVDAIPGRMNQMFMNFERLGVYFGQCSEICGLNHSFMPIVVESTKLNLFLNWLINF</sequence>
<dbReference type="GO" id="GO:0042773">
    <property type="term" value="P:ATP synthesis coupled electron transport"/>
    <property type="evidence" value="ECO:0007669"/>
    <property type="project" value="TreeGrafter"/>
</dbReference>
<dbReference type="AlphaFoldDB" id="A0AA96Q9P5"/>
<feature type="domain" description="Cytochrome oxidase subunit II copper A binding" evidence="20">
    <location>
        <begin position="95"/>
        <end position="212"/>
    </location>
</feature>
<gene>
    <name evidence="22" type="primary">COX2</name>
</gene>
<dbReference type="PANTHER" id="PTHR22888:SF9">
    <property type="entry name" value="CYTOCHROME C OXIDASE SUBUNIT 2"/>
    <property type="match status" value="1"/>
</dbReference>
<evidence type="ECO:0000256" key="16">
    <source>
        <dbReference type="ARBA" id="ARBA00023136"/>
    </source>
</evidence>
<dbReference type="SUPFAM" id="SSF81464">
    <property type="entry name" value="Cytochrome c oxidase subunit II-like, transmembrane region"/>
    <property type="match status" value="1"/>
</dbReference>
<keyword evidence="7 18" id="KW-0812">Transmembrane</keyword>
<evidence type="ECO:0000259" key="20">
    <source>
        <dbReference type="Pfam" id="PF00116"/>
    </source>
</evidence>
<dbReference type="Gene3D" id="1.10.287.90">
    <property type="match status" value="1"/>
</dbReference>
<evidence type="ECO:0000256" key="4">
    <source>
        <dbReference type="ARBA" id="ARBA00015946"/>
    </source>
</evidence>
<dbReference type="PROSITE" id="PS00078">
    <property type="entry name" value="COX2"/>
    <property type="match status" value="1"/>
</dbReference>
<protein>
    <recommendedName>
        <fullName evidence="4 18">Cytochrome c oxidase subunit 2</fullName>
    </recommendedName>
</protein>
<keyword evidence="6 18" id="KW-0679">Respiratory chain</keyword>
<dbReference type="SUPFAM" id="SSF49503">
    <property type="entry name" value="Cupredoxins"/>
    <property type="match status" value="1"/>
</dbReference>